<dbReference type="AlphaFoldDB" id="A0A1G4UJS4"/>
<proteinExistence type="predicted"/>
<protein>
    <submittedName>
        <fullName evidence="2">Thiosulfate-binding protein SoxY</fullName>
    </submittedName>
</protein>
<evidence type="ECO:0000313" key="3">
    <source>
        <dbReference type="Proteomes" id="UP000198889"/>
    </source>
</evidence>
<organism evidence="2 3">
    <name type="scientific">Ancylobacter rudongensis</name>
    <dbReference type="NCBI Taxonomy" id="177413"/>
    <lineage>
        <taxon>Bacteria</taxon>
        <taxon>Pseudomonadati</taxon>
        <taxon>Pseudomonadota</taxon>
        <taxon>Alphaproteobacteria</taxon>
        <taxon>Hyphomicrobiales</taxon>
        <taxon>Xanthobacteraceae</taxon>
        <taxon>Ancylobacter</taxon>
    </lineage>
</organism>
<dbReference type="InterPro" id="IPR032711">
    <property type="entry name" value="SoxY"/>
</dbReference>
<feature type="domain" description="Ig-like SoxY" evidence="1">
    <location>
        <begin position="43"/>
        <end position="152"/>
    </location>
</feature>
<dbReference type="PIRSF" id="PIRSF010312">
    <property type="entry name" value="Sulphur_oxidation_SoxY"/>
    <property type="match status" value="1"/>
</dbReference>
<dbReference type="InterPro" id="IPR038162">
    <property type="entry name" value="SoxY_sf"/>
</dbReference>
<sequence>MQLRSWTPSRRETMGLGLTALLAAALAPRLVLATEEAVAAELKKLYGDKPMADGKIKLDLPEIAENGLVVPLNIDVESPMTDGDYVKAVHVFADGNPLPQVVTYRFTPQSGKAAASVRMRLAQTQNVVAVAEMSNGALYTAKAQVKVTIGGCGG</sequence>
<dbReference type="EMBL" id="FMTP01000008">
    <property type="protein sequence ID" value="SCW93912.1"/>
    <property type="molecule type" value="Genomic_DNA"/>
</dbReference>
<evidence type="ECO:0000259" key="1">
    <source>
        <dbReference type="Pfam" id="PF13501"/>
    </source>
</evidence>
<dbReference type="Proteomes" id="UP000198889">
    <property type="component" value="Unassembled WGS sequence"/>
</dbReference>
<evidence type="ECO:0000313" key="2">
    <source>
        <dbReference type="EMBL" id="SCW93912.1"/>
    </source>
</evidence>
<dbReference type="RefSeq" id="WP_091443446.1">
    <property type="nucleotide sequence ID" value="NZ_FMTP01000008.1"/>
</dbReference>
<dbReference type="InterPro" id="IPR016568">
    <property type="entry name" value="Sulphur_oxidation_SoxY"/>
</dbReference>
<keyword evidence="3" id="KW-1185">Reference proteome</keyword>
<gene>
    <name evidence="2" type="ORF">SAMN05660859_4035</name>
</gene>
<accession>A0A1G4UJS4</accession>
<reference evidence="3" key="1">
    <citation type="submission" date="2016-10" db="EMBL/GenBank/DDBJ databases">
        <authorList>
            <person name="Varghese N."/>
            <person name="Submissions S."/>
        </authorList>
    </citation>
    <scope>NUCLEOTIDE SEQUENCE [LARGE SCALE GENOMIC DNA]</scope>
    <source>
        <strain evidence="3">CGMCC 1.1761</strain>
    </source>
</reference>
<name>A0A1G4UJS4_9HYPH</name>
<dbReference type="Gene3D" id="2.60.40.2470">
    <property type="entry name" value="SoxY domain"/>
    <property type="match status" value="1"/>
</dbReference>
<dbReference type="NCBIfam" id="TIGR04488">
    <property type="entry name" value="SoxY_true_GGCGG"/>
    <property type="match status" value="1"/>
</dbReference>
<dbReference type="Pfam" id="PF13501">
    <property type="entry name" value="SoxY"/>
    <property type="match status" value="1"/>
</dbReference>
<dbReference type="STRING" id="177413.SAMN05660859_4035"/>